<feature type="compositionally biased region" description="Polar residues" evidence="1">
    <location>
        <begin position="1"/>
        <end position="10"/>
    </location>
</feature>
<sequence>MPTINSTEQSPYHREQDLKGKEYGNIDNIQAENQVEFDERNQHGGSDVYMRDQRTEEATGFIPNIDEYDQNSAVRSNGLGSRQSALPASGGKESLVLGYVRGASEIRSRRLIAQGPHAGSGPRPSEKTQNVSGNTNMQKLPIHVTGDAVAFDHQVPMEKVADARKSHVKTAQANDVSMMTDKSKVSFFICIFQGLLFLKIYVIYCKISKHFISSHVQCLEVLSSLNLFLSKMHHRYKN</sequence>
<gene>
    <name evidence="3" type="ORF">ZEAMMB73_Zm00001d025673</name>
</gene>
<organism evidence="3">
    <name type="scientific">Zea mays</name>
    <name type="common">Maize</name>
    <dbReference type="NCBI Taxonomy" id="4577"/>
    <lineage>
        <taxon>Eukaryota</taxon>
        <taxon>Viridiplantae</taxon>
        <taxon>Streptophyta</taxon>
        <taxon>Embryophyta</taxon>
        <taxon>Tracheophyta</taxon>
        <taxon>Spermatophyta</taxon>
        <taxon>Magnoliopsida</taxon>
        <taxon>Liliopsida</taxon>
        <taxon>Poales</taxon>
        <taxon>Poaceae</taxon>
        <taxon>PACMAD clade</taxon>
        <taxon>Panicoideae</taxon>
        <taxon>Andropogonodae</taxon>
        <taxon>Andropogoneae</taxon>
        <taxon>Tripsacinae</taxon>
        <taxon>Zea</taxon>
    </lineage>
</organism>
<feature type="region of interest" description="Disordered" evidence="1">
    <location>
        <begin position="61"/>
        <end position="89"/>
    </location>
</feature>
<name>A0A1D6J8J4_MAIZE</name>
<feature type="transmembrane region" description="Helical" evidence="2">
    <location>
        <begin position="185"/>
        <end position="204"/>
    </location>
</feature>
<keyword evidence="2" id="KW-1133">Transmembrane helix</keyword>
<evidence type="ECO:0000313" key="3">
    <source>
        <dbReference type="EMBL" id="AQK44231.1"/>
    </source>
</evidence>
<feature type="compositionally biased region" description="Basic and acidic residues" evidence="1">
    <location>
        <begin position="11"/>
        <end position="22"/>
    </location>
</feature>
<keyword evidence="2" id="KW-0472">Membrane</keyword>
<evidence type="ECO:0000256" key="1">
    <source>
        <dbReference type="SAM" id="MobiDB-lite"/>
    </source>
</evidence>
<feature type="compositionally biased region" description="Polar residues" evidence="1">
    <location>
        <begin position="70"/>
        <end position="86"/>
    </location>
</feature>
<evidence type="ECO:0000256" key="2">
    <source>
        <dbReference type="SAM" id="Phobius"/>
    </source>
</evidence>
<feature type="region of interest" description="Disordered" evidence="1">
    <location>
        <begin position="113"/>
        <end position="133"/>
    </location>
</feature>
<feature type="region of interest" description="Disordered" evidence="1">
    <location>
        <begin position="1"/>
        <end position="22"/>
    </location>
</feature>
<dbReference type="EMBL" id="CM000786">
    <property type="protein sequence ID" value="AQK44231.1"/>
    <property type="molecule type" value="Genomic_DNA"/>
</dbReference>
<protein>
    <submittedName>
        <fullName evidence="3">RNA binding (RRM/RBD/RNP motifs) family protein</fullName>
    </submittedName>
</protein>
<accession>A0A1D6J8J4</accession>
<dbReference type="AlphaFoldDB" id="A0A1D6J8J4"/>
<proteinExistence type="predicted"/>
<reference evidence="3" key="1">
    <citation type="submission" date="2015-12" db="EMBL/GenBank/DDBJ databases">
        <title>Update maize B73 reference genome by single molecule sequencing technologies.</title>
        <authorList>
            <consortium name="Maize Genome Sequencing Project"/>
            <person name="Ware D."/>
        </authorList>
    </citation>
    <scope>NUCLEOTIDE SEQUENCE</scope>
    <source>
        <tissue evidence="3">Seedling</tissue>
    </source>
</reference>
<keyword evidence="2" id="KW-0812">Transmembrane</keyword>